<proteinExistence type="predicted"/>
<accession>A0A1F4UEH1</accession>
<keyword evidence="1" id="KW-0472">Membrane</keyword>
<keyword evidence="1" id="KW-0812">Transmembrane</keyword>
<feature type="transmembrane region" description="Helical" evidence="1">
    <location>
        <begin position="33"/>
        <end position="53"/>
    </location>
</feature>
<protein>
    <submittedName>
        <fullName evidence="2">Uncharacterized protein</fullName>
    </submittedName>
</protein>
<gene>
    <name evidence="2" type="ORF">A2Y85_05025</name>
</gene>
<dbReference type="AlphaFoldDB" id="A0A1F4UEH1"/>
<dbReference type="Proteomes" id="UP000177025">
    <property type="component" value="Unassembled WGS sequence"/>
</dbReference>
<sequence length="214" mass="24754">MSKNDMKPKMQLELLLGERRLVKERLSKTESMMFGSITVVVSPFLLLTGYAFLNYNSNAKFILLAMPFLSLFAILLICVLYMHQYVAGYYSRYLVDRINTMVSEFRLLMEDMDYAFFGKGFNIQNLFIFMALGFTGIINFIILLFIDDVIFDLWVKVNMNKALDFSVVYWVYWIIFSSLAIICILAGYSQFHCKVKKLKGIIAFNSNSQINSGL</sequence>
<evidence type="ECO:0000313" key="3">
    <source>
        <dbReference type="Proteomes" id="UP000177025"/>
    </source>
</evidence>
<comment type="caution">
    <text evidence="2">The sequence shown here is derived from an EMBL/GenBank/DDBJ whole genome shotgun (WGS) entry which is preliminary data.</text>
</comment>
<evidence type="ECO:0000256" key="1">
    <source>
        <dbReference type="SAM" id="Phobius"/>
    </source>
</evidence>
<name>A0A1F4UEH1_UNCW3</name>
<keyword evidence="1" id="KW-1133">Transmembrane helix</keyword>
<dbReference type="EMBL" id="MEUM01000026">
    <property type="protein sequence ID" value="OGC43329.1"/>
    <property type="molecule type" value="Genomic_DNA"/>
</dbReference>
<feature type="transmembrane region" description="Helical" evidence="1">
    <location>
        <begin position="166"/>
        <end position="188"/>
    </location>
</feature>
<reference evidence="2 3" key="1">
    <citation type="journal article" date="2016" name="Nat. Commun.">
        <title>Thousands of microbial genomes shed light on interconnected biogeochemical processes in an aquifer system.</title>
        <authorList>
            <person name="Anantharaman K."/>
            <person name="Brown C.T."/>
            <person name="Hug L.A."/>
            <person name="Sharon I."/>
            <person name="Castelle C.J."/>
            <person name="Probst A.J."/>
            <person name="Thomas B.C."/>
            <person name="Singh A."/>
            <person name="Wilkins M.J."/>
            <person name="Karaoz U."/>
            <person name="Brodie E.L."/>
            <person name="Williams K.H."/>
            <person name="Hubbard S.S."/>
            <person name="Banfield J.F."/>
        </authorList>
    </citation>
    <scope>NUCLEOTIDE SEQUENCE [LARGE SCALE GENOMIC DNA]</scope>
</reference>
<feature type="transmembrane region" description="Helical" evidence="1">
    <location>
        <begin position="126"/>
        <end position="146"/>
    </location>
</feature>
<feature type="transmembrane region" description="Helical" evidence="1">
    <location>
        <begin position="59"/>
        <end position="82"/>
    </location>
</feature>
<organism evidence="2 3">
    <name type="scientific">candidate division WOR-3 bacterium RBG_13_43_14</name>
    <dbReference type="NCBI Taxonomy" id="1802590"/>
    <lineage>
        <taxon>Bacteria</taxon>
        <taxon>Bacteria division WOR-3</taxon>
    </lineage>
</organism>
<evidence type="ECO:0000313" key="2">
    <source>
        <dbReference type="EMBL" id="OGC43329.1"/>
    </source>
</evidence>